<evidence type="ECO:0008006" key="3">
    <source>
        <dbReference type="Google" id="ProtNLM"/>
    </source>
</evidence>
<reference evidence="2" key="1">
    <citation type="submission" date="2013-07" db="EMBL/GenBank/DDBJ databases">
        <authorList>
            <person name="Geib S."/>
        </authorList>
    </citation>
    <scope>NUCLEOTIDE SEQUENCE</scope>
</reference>
<sequence length="1112" mass="121008">QLPLVEYLPVFPRLSKRYITSDRLDSIREIFQEISKHTRDYTCEMTDVEETSTPQSASTHRVAQPMSSAFRHNTSAANTRIWLSAPLDIVGNKTIPLGGYQRSADWVSRYGSGHQQLTSYATLSCGYVAYYSWEFTPSPGSADLTTRQTDSHDSDVLAPIAPTKAQFEALPPTKQRLLTAGQAIYTKDHGVVVKSAIPRLRRKLMAEKNALRATPAMTNIPTTTPPAHTAGSPAQPSQRTRTPDGQKNTRSKASKPAKTSRTAEAPAAAGADTPEQPSTSAASRAPAGADQIHGYEAPAGIYPGFLPTRVVATTHVPTSSIGQTPPYTSIYEALNATLNNDTSTTIRTATKAPLIADATNWVSLAKAVRMDTGSHSDVAAFTRLALMAYYTSKQTHHYDTTRLTFVRNIRTTYIGTRITNTPQATRTHQFSTICMPLDTFLTFTSGGTMPESPPSPYTMKTMDIDWIAVPVSNELAHSSYLMVYLAAFFSSDLTFGRVSTKYSYTASHDAQIKGEITVSPASNLAYISGSRSIIIVLTDENTQSAGEYLRLPHGRVPIYRGSMPREAPAGRDGPVSTAEPLNFNNSWSAYFTTSNLPKVHAAIPIAWSYMVSKLAVHNTAGEALSAAAELCLAIKPGLYVAPSTEENSYQLLDPLGGGHAISHEDTRPTVPIAESSQYLLQNNDIASAGFATTMGQMIAGYNVSSLSSLHIPPTGLASFGATSDGYAQPRATYPMVDQSCKLYTLPAATSVKRLSAYVGLIDVAKDRYQFDTAEGMAAWLHMLAYATAMNTSAMLLLNDVPLRDWTGFNTKWGPYNRTSEMSEFMREVTGGMVSYTGQQDMHESWSMFSFEWIPAFYGIDPYNSRAWGSYSPVPHYLTVMWIEKLALAHFTPTQPKPMSIQTVQDVVFAIDASQADRYTFLRMASSISTKDHHPIVLDRTRGVDASKYSLGSWVEQVHSLSNTIAGNTPPHPDILQTLTITESKEILFSAPVEARSLAIIKCDALNSTWSIEHAKYSPCIWPDPPTFTDILEIAKNYMLMPALTAFGGFATGGPVGAAVAGGGALLGQVLSDISKNREQSRLKDQIRAELLPEVLKHQQPPSQAPPAADAAE</sequence>
<reference evidence="2" key="2">
    <citation type="journal article" date="2014" name="BMC Genomics">
        <title>A genomic perspective to assessing quality of mass-reared SIT flies used in Mediterranean fruit fly (Ceratitis capitata) eradication in California.</title>
        <authorList>
            <person name="Calla B."/>
            <person name="Hall B."/>
            <person name="Hou S."/>
            <person name="Geib S.M."/>
        </authorList>
    </citation>
    <scope>NUCLEOTIDE SEQUENCE</scope>
</reference>
<feature type="non-terminal residue" evidence="2">
    <location>
        <position position="1"/>
    </location>
</feature>
<proteinExistence type="evidence at transcript level"/>
<protein>
    <recommendedName>
        <fullName evidence="3">Capsid protein</fullName>
    </recommendedName>
</protein>
<feature type="compositionally biased region" description="Low complexity" evidence="1">
    <location>
        <begin position="257"/>
        <end position="273"/>
    </location>
</feature>
<feature type="region of interest" description="Disordered" evidence="1">
    <location>
        <begin position="210"/>
        <end position="288"/>
    </location>
</feature>
<name>W8AP39_CERCA</name>
<feature type="compositionally biased region" description="Polar residues" evidence="1">
    <location>
        <begin position="216"/>
        <end position="248"/>
    </location>
</feature>
<evidence type="ECO:0000313" key="2">
    <source>
        <dbReference type="EMBL" id="JAB86268.1"/>
    </source>
</evidence>
<feature type="region of interest" description="Disordered" evidence="1">
    <location>
        <begin position="1093"/>
        <end position="1112"/>
    </location>
</feature>
<dbReference type="EMBL" id="GAMC01020287">
    <property type="protein sequence ID" value="JAB86268.1"/>
    <property type="molecule type" value="mRNA"/>
</dbReference>
<dbReference type="AlphaFoldDB" id="W8AP39"/>
<organism evidence="2">
    <name type="scientific">Ceratitis capitata</name>
    <name type="common">Mediterranean fruit fly</name>
    <name type="synonym">Tephritis capitata</name>
    <dbReference type="NCBI Taxonomy" id="7213"/>
    <lineage>
        <taxon>Eukaryota</taxon>
        <taxon>Metazoa</taxon>
        <taxon>Ecdysozoa</taxon>
        <taxon>Arthropoda</taxon>
        <taxon>Hexapoda</taxon>
        <taxon>Insecta</taxon>
        <taxon>Pterygota</taxon>
        <taxon>Neoptera</taxon>
        <taxon>Endopterygota</taxon>
        <taxon>Diptera</taxon>
        <taxon>Brachycera</taxon>
        <taxon>Muscomorpha</taxon>
        <taxon>Tephritoidea</taxon>
        <taxon>Tephritidae</taxon>
        <taxon>Ceratitis</taxon>
        <taxon>Ceratitis</taxon>
    </lineage>
</organism>
<evidence type="ECO:0000256" key="1">
    <source>
        <dbReference type="SAM" id="MobiDB-lite"/>
    </source>
</evidence>
<feature type="compositionally biased region" description="Low complexity" evidence="1">
    <location>
        <begin position="1098"/>
        <end position="1112"/>
    </location>
</feature>
<accession>W8AP39</accession>